<protein>
    <submittedName>
        <fullName evidence="1">Uncharacterized protein</fullName>
    </submittedName>
</protein>
<name>A0A2H9N697_9BACT</name>
<dbReference type="AlphaFoldDB" id="A0A2H9N697"/>
<dbReference type="EMBL" id="PFIJ01000007">
    <property type="protein sequence ID" value="PIX29310.1"/>
    <property type="molecule type" value="Genomic_DNA"/>
</dbReference>
<gene>
    <name evidence="1" type="ORF">COZ64_00480</name>
</gene>
<proteinExistence type="predicted"/>
<evidence type="ECO:0000313" key="1">
    <source>
        <dbReference type="EMBL" id="PIX29310.1"/>
    </source>
</evidence>
<organism evidence="1 2">
    <name type="scientific">Candidatus Brennerbacteria bacterium CG_4_8_14_3_um_filter_43_14</name>
    <dbReference type="NCBI Taxonomy" id="1974521"/>
    <lineage>
        <taxon>Bacteria</taxon>
        <taxon>Candidatus Brenneribacteriota</taxon>
    </lineage>
</organism>
<reference evidence="2" key="1">
    <citation type="submission" date="2017-09" db="EMBL/GenBank/DDBJ databases">
        <title>Depth-based differentiation of microbial function through sediment-hosted aquifers and enrichment of novel symbionts in the deep terrestrial subsurface.</title>
        <authorList>
            <person name="Probst A.J."/>
            <person name="Ladd B."/>
            <person name="Jarett J.K."/>
            <person name="Geller-Mcgrath D.E."/>
            <person name="Sieber C.M.K."/>
            <person name="Emerson J.B."/>
            <person name="Anantharaman K."/>
            <person name="Thomas B.C."/>
            <person name="Malmstrom R."/>
            <person name="Stieglmeier M."/>
            <person name="Klingl A."/>
            <person name="Woyke T."/>
            <person name="Ryan C.M."/>
            <person name="Banfield J.F."/>
        </authorList>
    </citation>
    <scope>NUCLEOTIDE SEQUENCE [LARGE SCALE GENOMIC DNA]</scope>
</reference>
<dbReference type="Proteomes" id="UP000236842">
    <property type="component" value="Unassembled WGS sequence"/>
</dbReference>
<sequence>MKKFDLSVFGTIVQNRDKSNIVDNHPVKLKNKHQKFRVFGDNSLDFLITCSICFLFACLKSQEMALRSPYSNKRLITKNEFPFKSGLLKSTSQKYFLRKDGNFINHILP</sequence>
<evidence type="ECO:0000313" key="2">
    <source>
        <dbReference type="Proteomes" id="UP000236842"/>
    </source>
</evidence>
<accession>A0A2H9N697</accession>
<comment type="caution">
    <text evidence="1">The sequence shown here is derived from an EMBL/GenBank/DDBJ whole genome shotgun (WGS) entry which is preliminary data.</text>
</comment>